<dbReference type="InterPro" id="IPR011009">
    <property type="entry name" value="Kinase-like_dom_sf"/>
</dbReference>
<dbReference type="RefSeq" id="WP_196417652.1">
    <property type="nucleotide sequence ID" value="NZ_JADQTO010000017.1"/>
</dbReference>
<evidence type="ECO:0000313" key="2">
    <source>
        <dbReference type="Proteomes" id="UP000598146"/>
    </source>
</evidence>
<evidence type="ECO:0000313" key="1">
    <source>
        <dbReference type="EMBL" id="MBG0565878.1"/>
    </source>
</evidence>
<comment type="caution">
    <text evidence="1">The sequence shown here is derived from an EMBL/GenBank/DDBJ whole genome shotgun (WGS) entry which is preliminary data.</text>
</comment>
<dbReference type="EMBL" id="JADQTO010000017">
    <property type="protein sequence ID" value="MBG0565878.1"/>
    <property type="molecule type" value="Genomic_DNA"/>
</dbReference>
<dbReference type="Gene3D" id="3.90.1200.10">
    <property type="match status" value="1"/>
</dbReference>
<keyword evidence="2" id="KW-1185">Reference proteome</keyword>
<gene>
    <name evidence="1" type="ORF">I4J89_30960</name>
</gene>
<dbReference type="SUPFAM" id="SSF56112">
    <property type="entry name" value="Protein kinase-like (PK-like)"/>
    <property type="match status" value="1"/>
</dbReference>
<dbReference type="AlphaFoldDB" id="A0A931CGU9"/>
<sequence length="343" mass="37270">MTLPSDLIRHGWTAEELQHSTANEITGGVWRVRRDGDTAILKLATPRRAGAAAHLAASDEPGHFNYWRREPLAYAAEFPGSAFADGGLTGPLCYGIQDRADGSVALWLEDVAGTAGMSLGAAELGDVAYRIGVAQAGWLGRPPRIPWLARDFLREYTLAQPVPAGLDWDHPAALAAWPPALRAGLRRMWERRHELLAAADALPRTLCHHDLWPMNLIGSGRGPVLLDWAYAGPGAIGEDAANLALDTFWDGLADASSLPEVLETVTGSYVRGLRGVVGEDLVRRAVRVTGAAKYFWLAPRMLASAWSRPRAGGYDRRELVEMFEGRAPVFQVIVDWADQALPS</sequence>
<name>A0A931CGU9_9ACTN</name>
<protein>
    <submittedName>
        <fullName evidence="1">Aminoglycoside phosphotransferase</fullName>
    </submittedName>
</protein>
<reference evidence="1" key="1">
    <citation type="submission" date="2020-11" db="EMBL/GenBank/DDBJ databases">
        <title>Isolation and identification of active actinomycetes.</title>
        <authorList>
            <person name="Sun X."/>
        </authorList>
    </citation>
    <scope>NUCLEOTIDE SEQUENCE</scope>
    <source>
        <strain evidence="1">NEAU-A11</strain>
    </source>
</reference>
<dbReference type="Proteomes" id="UP000598146">
    <property type="component" value="Unassembled WGS sequence"/>
</dbReference>
<accession>A0A931CGU9</accession>
<proteinExistence type="predicted"/>
<organism evidence="1 2">
    <name type="scientific">Actinoplanes aureus</name>
    <dbReference type="NCBI Taxonomy" id="2792083"/>
    <lineage>
        <taxon>Bacteria</taxon>
        <taxon>Bacillati</taxon>
        <taxon>Actinomycetota</taxon>
        <taxon>Actinomycetes</taxon>
        <taxon>Micromonosporales</taxon>
        <taxon>Micromonosporaceae</taxon>
        <taxon>Actinoplanes</taxon>
    </lineage>
</organism>